<dbReference type="AlphaFoldDB" id="B4JCA6"/>
<gene>
    <name evidence="1" type="primary">Dgri\GH11633</name>
    <name evidence="1" type="ORF">Dgri_GH11633</name>
</gene>
<dbReference type="InParanoid" id="B4JCA6"/>
<dbReference type="eggNOG" id="ENOG502RWNW">
    <property type="taxonomic scope" value="Eukaryota"/>
</dbReference>
<protein>
    <submittedName>
        <fullName evidence="1">GH11633</fullName>
    </submittedName>
</protein>
<dbReference type="OMA" id="CPPGCCA"/>
<organism evidence="2">
    <name type="scientific">Drosophila grimshawi</name>
    <name type="common">Hawaiian fruit fly</name>
    <name type="synonym">Idiomyia grimshawi</name>
    <dbReference type="NCBI Taxonomy" id="7222"/>
    <lineage>
        <taxon>Eukaryota</taxon>
        <taxon>Metazoa</taxon>
        <taxon>Ecdysozoa</taxon>
        <taxon>Arthropoda</taxon>
        <taxon>Hexapoda</taxon>
        <taxon>Insecta</taxon>
        <taxon>Pterygota</taxon>
        <taxon>Neoptera</taxon>
        <taxon>Endopterygota</taxon>
        <taxon>Diptera</taxon>
        <taxon>Brachycera</taxon>
        <taxon>Muscomorpha</taxon>
        <taxon>Ephydroidea</taxon>
        <taxon>Drosophilidae</taxon>
        <taxon>Drosophila</taxon>
        <taxon>Hawaiian Drosophila</taxon>
    </lineage>
</organism>
<keyword evidence="2" id="KW-1185">Reference proteome</keyword>
<dbReference type="EMBL" id="CH916368">
    <property type="protein sequence ID" value="EDW04139.1"/>
    <property type="molecule type" value="Genomic_DNA"/>
</dbReference>
<evidence type="ECO:0000313" key="1">
    <source>
        <dbReference type="EMBL" id="EDW04139.1"/>
    </source>
</evidence>
<sequence>MYIVCKFDPFYVGPCPPGCLVPAGGCGGCRPCGGCCGPSCGPCGSGCCGPCGNMGSPCCTSSPCGW</sequence>
<name>B4JCA6_DROGR</name>
<accession>B4JCA6</accession>
<reference evidence="1 2" key="1">
    <citation type="journal article" date="2007" name="Nature">
        <title>Evolution of genes and genomes on the Drosophila phylogeny.</title>
        <authorList>
            <consortium name="Drosophila 12 Genomes Consortium"/>
            <person name="Clark A.G."/>
            <person name="Eisen M.B."/>
            <person name="Smith D.R."/>
            <person name="Bergman C.M."/>
            <person name="Oliver B."/>
            <person name="Markow T.A."/>
            <person name="Kaufman T.C."/>
            <person name="Kellis M."/>
            <person name="Gelbart W."/>
            <person name="Iyer V.N."/>
            <person name="Pollard D.A."/>
            <person name="Sackton T.B."/>
            <person name="Larracuente A.M."/>
            <person name="Singh N.D."/>
            <person name="Abad J.P."/>
            <person name="Abt D.N."/>
            <person name="Adryan B."/>
            <person name="Aguade M."/>
            <person name="Akashi H."/>
            <person name="Anderson W.W."/>
            <person name="Aquadro C.F."/>
            <person name="Ardell D.H."/>
            <person name="Arguello R."/>
            <person name="Artieri C.G."/>
            <person name="Barbash D.A."/>
            <person name="Barker D."/>
            <person name="Barsanti P."/>
            <person name="Batterham P."/>
            <person name="Batzoglou S."/>
            <person name="Begun D."/>
            <person name="Bhutkar A."/>
            <person name="Blanco E."/>
            <person name="Bosak S.A."/>
            <person name="Bradley R.K."/>
            <person name="Brand A.D."/>
            <person name="Brent M.R."/>
            <person name="Brooks A.N."/>
            <person name="Brown R.H."/>
            <person name="Butlin R.K."/>
            <person name="Caggese C."/>
            <person name="Calvi B.R."/>
            <person name="Bernardo de Carvalho A."/>
            <person name="Caspi A."/>
            <person name="Castrezana S."/>
            <person name="Celniker S.E."/>
            <person name="Chang J.L."/>
            <person name="Chapple C."/>
            <person name="Chatterji S."/>
            <person name="Chinwalla A."/>
            <person name="Civetta A."/>
            <person name="Clifton S.W."/>
            <person name="Comeron J.M."/>
            <person name="Costello J.C."/>
            <person name="Coyne J.A."/>
            <person name="Daub J."/>
            <person name="David R.G."/>
            <person name="Delcher A.L."/>
            <person name="Delehaunty K."/>
            <person name="Do C.B."/>
            <person name="Ebling H."/>
            <person name="Edwards K."/>
            <person name="Eickbush T."/>
            <person name="Evans J.D."/>
            <person name="Filipski A."/>
            <person name="Findeiss S."/>
            <person name="Freyhult E."/>
            <person name="Fulton L."/>
            <person name="Fulton R."/>
            <person name="Garcia A.C."/>
            <person name="Gardiner A."/>
            <person name="Garfield D.A."/>
            <person name="Garvin B.E."/>
            <person name="Gibson G."/>
            <person name="Gilbert D."/>
            <person name="Gnerre S."/>
            <person name="Godfrey J."/>
            <person name="Good R."/>
            <person name="Gotea V."/>
            <person name="Gravely B."/>
            <person name="Greenberg A.J."/>
            <person name="Griffiths-Jones S."/>
            <person name="Gross S."/>
            <person name="Guigo R."/>
            <person name="Gustafson E.A."/>
            <person name="Haerty W."/>
            <person name="Hahn M.W."/>
            <person name="Halligan D.L."/>
            <person name="Halpern A.L."/>
            <person name="Halter G.M."/>
            <person name="Han M.V."/>
            <person name="Heger A."/>
            <person name="Hillier L."/>
            <person name="Hinrichs A.S."/>
            <person name="Holmes I."/>
            <person name="Hoskins R.A."/>
            <person name="Hubisz M.J."/>
            <person name="Hultmark D."/>
            <person name="Huntley M.A."/>
            <person name="Jaffe D.B."/>
            <person name="Jagadeeshan S."/>
            <person name="Jeck W.R."/>
            <person name="Johnson J."/>
            <person name="Jones C.D."/>
            <person name="Jordan W.C."/>
            <person name="Karpen G.H."/>
            <person name="Kataoka E."/>
            <person name="Keightley P.D."/>
            <person name="Kheradpour P."/>
            <person name="Kirkness E.F."/>
            <person name="Koerich L.B."/>
            <person name="Kristiansen K."/>
            <person name="Kudrna D."/>
            <person name="Kulathinal R.J."/>
            <person name="Kumar S."/>
            <person name="Kwok R."/>
            <person name="Lander E."/>
            <person name="Langley C.H."/>
            <person name="Lapoint R."/>
            <person name="Lazzaro B.P."/>
            <person name="Lee S.J."/>
            <person name="Levesque L."/>
            <person name="Li R."/>
            <person name="Lin C.F."/>
            <person name="Lin M.F."/>
            <person name="Lindblad-Toh K."/>
            <person name="Llopart A."/>
            <person name="Long M."/>
            <person name="Low L."/>
            <person name="Lozovsky E."/>
            <person name="Lu J."/>
            <person name="Luo M."/>
            <person name="Machado C.A."/>
            <person name="Makalowski W."/>
            <person name="Marzo M."/>
            <person name="Matsuda M."/>
            <person name="Matzkin L."/>
            <person name="McAllister B."/>
            <person name="McBride C.S."/>
            <person name="McKernan B."/>
            <person name="McKernan K."/>
            <person name="Mendez-Lago M."/>
            <person name="Minx P."/>
            <person name="Mollenhauer M.U."/>
            <person name="Montooth K."/>
            <person name="Mount S.M."/>
            <person name="Mu X."/>
            <person name="Myers E."/>
            <person name="Negre B."/>
            <person name="Newfeld S."/>
            <person name="Nielsen R."/>
            <person name="Noor M.A."/>
            <person name="O'Grady P."/>
            <person name="Pachter L."/>
            <person name="Papaceit M."/>
            <person name="Parisi M.J."/>
            <person name="Parisi M."/>
            <person name="Parts L."/>
            <person name="Pedersen J.S."/>
            <person name="Pesole G."/>
            <person name="Phillippy A.M."/>
            <person name="Ponting C.P."/>
            <person name="Pop M."/>
            <person name="Porcelli D."/>
            <person name="Powell J.R."/>
            <person name="Prohaska S."/>
            <person name="Pruitt K."/>
            <person name="Puig M."/>
            <person name="Quesneville H."/>
            <person name="Ram K.R."/>
            <person name="Rand D."/>
            <person name="Rasmussen M.D."/>
            <person name="Reed L.K."/>
            <person name="Reenan R."/>
            <person name="Reily A."/>
            <person name="Remington K.A."/>
            <person name="Rieger T.T."/>
            <person name="Ritchie M.G."/>
            <person name="Robin C."/>
            <person name="Rogers Y.H."/>
            <person name="Rohde C."/>
            <person name="Rozas J."/>
            <person name="Rubenfield M.J."/>
            <person name="Ruiz A."/>
            <person name="Russo S."/>
            <person name="Salzberg S.L."/>
            <person name="Sanchez-Gracia A."/>
            <person name="Saranga D.J."/>
            <person name="Sato H."/>
            <person name="Schaeffer S.W."/>
            <person name="Schatz M.C."/>
            <person name="Schlenke T."/>
            <person name="Schwartz R."/>
            <person name="Segarra C."/>
            <person name="Singh R.S."/>
            <person name="Sirot L."/>
            <person name="Sirota M."/>
            <person name="Sisneros N.B."/>
            <person name="Smith C.D."/>
            <person name="Smith T.F."/>
            <person name="Spieth J."/>
            <person name="Stage D.E."/>
            <person name="Stark A."/>
            <person name="Stephan W."/>
            <person name="Strausberg R.L."/>
            <person name="Strempel S."/>
            <person name="Sturgill D."/>
            <person name="Sutton G."/>
            <person name="Sutton G.G."/>
            <person name="Tao W."/>
            <person name="Teichmann S."/>
            <person name="Tobari Y.N."/>
            <person name="Tomimura Y."/>
            <person name="Tsolas J.M."/>
            <person name="Valente V.L."/>
            <person name="Venter E."/>
            <person name="Venter J.C."/>
            <person name="Vicario S."/>
            <person name="Vieira F.G."/>
            <person name="Vilella A.J."/>
            <person name="Villasante A."/>
            <person name="Walenz B."/>
            <person name="Wang J."/>
            <person name="Wasserman M."/>
            <person name="Watts T."/>
            <person name="Wilson D."/>
            <person name="Wilson R.K."/>
            <person name="Wing R.A."/>
            <person name="Wolfner M.F."/>
            <person name="Wong A."/>
            <person name="Wong G.K."/>
            <person name="Wu C.I."/>
            <person name="Wu G."/>
            <person name="Yamamoto D."/>
            <person name="Yang H.P."/>
            <person name="Yang S.P."/>
            <person name="Yorke J.A."/>
            <person name="Yoshida K."/>
            <person name="Zdobnov E."/>
            <person name="Zhang P."/>
            <person name="Zhang Y."/>
            <person name="Zimin A.V."/>
            <person name="Baldwin J."/>
            <person name="Abdouelleil A."/>
            <person name="Abdulkadir J."/>
            <person name="Abebe A."/>
            <person name="Abera B."/>
            <person name="Abreu J."/>
            <person name="Acer S.C."/>
            <person name="Aftuck L."/>
            <person name="Alexander A."/>
            <person name="An P."/>
            <person name="Anderson E."/>
            <person name="Anderson S."/>
            <person name="Arachi H."/>
            <person name="Azer M."/>
            <person name="Bachantsang P."/>
            <person name="Barry A."/>
            <person name="Bayul T."/>
            <person name="Berlin A."/>
            <person name="Bessette D."/>
            <person name="Bloom T."/>
            <person name="Blye J."/>
            <person name="Boguslavskiy L."/>
            <person name="Bonnet C."/>
            <person name="Boukhgalter B."/>
            <person name="Bourzgui I."/>
            <person name="Brown A."/>
            <person name="Cahill P."/>
            <person name="Channer S."/>
            <person name="Cheshatsang Y."/>
            <person name="Chuda L."/>
            <person name="Citroen M."/>
            <person name="Collymore A."/>
            <person name="Cooke P."/>
            <person name="Costello M."/>
            <person name="D'Aco K."/>
            <person name="Daza R."/>
            <person name="De Haan G."/>
            <person name="DeGray S."/>
            <person name="DeMaso C."/>
            <person name="Dhargay N."/>
            <person name="Dooley K."/>
            <person name="Dooley E."/>
            <person name="Doricent M."/>
            <person name="Dorje P."/>
            <person name="Dorjee K."/>
            <person name="Dupes A."/>
            <person name="Elong R."/>
            <person name="Falk J."/>
            <person name="Farina A."/>
            <person name="Faro S."/>
            <person name="Ferguson D."/>
            <person name="Fisher S."/>
            <person name="Foley C.D."/>
            <person name="Franke A."/>
            <person name="Friedrich D."/>
            <person name="Gadbois L."/>
            <person name="Gearin G."/>
            <person name="Gearin C.R."/>
            <person name="Giannoukos G."/>
            <person name="Goode T."/>
            <person name="Graham J."/>
            <person name="Grandbois E."/>
            <person name="Grewal S."/>
            <person name="Gyaltsen K."/>
            <person name="Hafez N."/>
            <person name="Hagos B."/>
            <person name="Hall J."/>
            <person name="Henson C."/>
            <person name="Hollinger A."/>
            <person name="Honan T."/>
            <person name="Huard M.D."/>
            <person name="Hughes L."/>
            <person name="Hurhula B."/>
            <person name="Husby M.E."/>
            <person name="Kamat A."/>
            <person name="Kanga B."/>
            <person name="Kashin S."/>
            <person name="Khazanovich D."/>
            <person name="Kisner P."/>
            <person name="Lance K."/>
            <person name="Lara M."/>
            <person name="Lee W."/>
            <person name="Lennon N."/>
            <person name="Letendre F."/>
            <person name="LeVine R."/>
            <person name="Lipovsky A."/>
            <person name="Liu X."/>
            <person name="Liu J."/>
            <person name="Liu S."/>
            <person name="Lokyitsang T."/>
            <person name="Lokyitsang Y."/>
            <person name="Lubonja R."/>
            <person name="Lui A."/>
            <person name="MacDonald P."/>
            <person name="Magnisalis V."/>
            <person name="Maru K."/>
            <person name="Matthews C."/>
            <person name="McCusker W."/>
            <person name="McDonough S."/>
            <person name="Mehta T."/>
            <person name="Meldrim J."/>
            <person name="Meneus L."/>
            <person name="Mihai O."/>
            <person name="Mihalev A."/>
            <person name="Mihova T."/>
            <person name="Mittelman R."/>
            <person name="Mlenga V."/>
            <person name="Montmayeur A."/>
            <person name="Mulrain L."/>
            <person name="Navidi A."/>
            <person name="Naylor J."/>
            <person name="Negash T."/>
            <person name="Nguyen T."/>
            <person name="Nguyen N."/>
            <person name="Nicol R."/>
            <person name="Norbu C."/>
            <person name="Norbu N."/>
            <person name="Novod N."/>
            <person name="O'Neill B."/>
            <person name="Osman S."/>
            <person name="Markiewicz E."/>
            <person name="Oyono O.L."/>
            <person name="Patti C."/>
            <person name="Phunkhang P."/>
            <person name="Pierre F."/>
            <person name="Priest M."/>
            <person name="Raghuraman S."/>
            <person name="Rege F."/>
            <person name="Reyes R."/>
            <person name="Rise C."/>
            <person name="Rogov P."/>
            <person name="Ross K."/>
            <person name="Ryan E."/>
            <person name="Settipalli S."/>
            <person name="Shea T."/>
            <person name="Sherpa N."/>
            <person name="Shi L."/>
            <person name="Shih D."/>
            <person name="Sparrow T."/>
            <person name="Spaulding J."/>
            <person name="Stalker J."/>
            <person name="Stange-Thomann N."/>
            <person name="Stavropoulos S."/>
            <person name="Stone C."/>
            <person name="Strader C."/>
            <person name="Tesfaye S."/>
            <person name="Thomson T."/>
            <person name="Thoulutsang Y."/>
            <person name="Thoulutsang D."/>
            <person name="Topham K."/>
            <person name="Topping I."/>
            <person name="Tsamla T."/>
            <person name="Vassiliev H."/>
            <person name="Vo A."/>
            <person name="Wangchuk T."/>
            <person name="Wangdi T."/>
            <person name="Weiand M."/>
            <person name="Wilkinson J."/>
            <person name="Wilson A."/>
            <person name="Yadav S."/>
            <person name="Young G."/>
            <person name="Yu Q."/>
            <person name="Zembek L."/>
            <person name="Zhong D."/>
            <person name="Zimmer A."/>
            <person name="Zwirko Z."/>
            <person name="Jaffe D.B."/>
            <person name="Alvarez P."/>
            <person name="Brockman W."/>
            <person name="Butler J."/>
            <person name="Chin C."/>
            <person name="Gnerre S."/>
            <person name="Grabherr M."/>
            <person name="Kleber M."/>
            <person name="Mauceli E."/>
            <person name="MacCallum I."/>
        </authorList>
    </citation>
    <scope>NUCLEOTIDE SEQUENCE [LARGE SCALE GENOMIC DNA]</scope>
    <source>
        <strain evidence="2">Tucson 15287-2541.00</strain>
    </source>
</reference>
<dbReference type="Proteomes" id="UP000001070">
    <property type="component" value="Unassembled WGS sequence"/>
</dbReference>
<proteinExistence type="predicted"/>
<evidence type="ECO:0000313" key="2">
    <source>
        <dbReference type="Proteomes" id="UP000001070"/>
    </source>
</evidence>
<dbReference type="STRING" id="7222.B4JCA6"/>
<dbReference type="HOGENOM" id="CLU_2833880_0_0_1"/>
<dbReference type="KEGG" id="dgr:6562198"/>